<sequence>MLSFKVVGAILMSSWVGIPTMAFLLALHRLTAITIGTPTATHETAFYYMLLVSAWILYVSIMVLHLFDDAAIYFNTDYLSFDYVPTSFNSTMALYESYMILLMLSLSLACYIGIFLYLLGYKKFMKVERPEVILLVQAFVIFSYIASLRCVWQFGEPLYMDRPSVVRFLDICNCLMGGINPIVYLGFSKGLRKQFIAVFRRRGVRVTESTLQTESPSNSYIQFESCSVSYI</sequence>
<accession>A0AA39IN16</accession>
<feature type="transmembrane region" description="Helical" evidence="1">
    <location>
        <begin position="132"/>
        <end position="154"/>
    </location>
</feature>
<keyword evidence="1" id="KW-0472">Membrane</keyword>
<gene>
    <name evidence="2" type="ORF">QR680_010175</name>
</gene>
<evidence type="ECO:0000256" key="1">
    <source>
        <dbReference type="SAM" id="Phobius"/>
    </source>
</evidence>
<dbReference type="InterPro" id="IPR019425">
    <property type="entry name" value="7TM_GPCR_serpentine_rcpt_Srt"/>
</dbReference>
<feature type="transmembrane region" description="Helical" evidence="1">
    <location>
        <begin position="98"/>
        <end position="120"/>
    </location>
</feature>
<dbReference type="SUPFAM" id="SSF81321">
    <property type="entry name" value="Family A G protein-coupled receptor-like"/>
    <property type="match status" value="1"/>
</dbReference>
<evidence type="ECO:0000313" key="3">
    <source>
        <dbReference type="Proteomes" id="UP001175271"/>
    </source>
</evidence>
<feature type="transmembrane region" description="Helical" evidence="1">
    <location>
        <begin position="166"/>
        <end position="187"/>
    </location>
</feature>
<dbReference type="PANTHER" id="PTHR23021">
    <property type="entry name" value="SERPENTINE RECEPTOR, CLASS T"/>
    <property type="match status" value="1"/>
</dbReference>
<keyword evidence="3" id="KW-1185">Reference proteome</keyword>
<dbReference type="EMBL" id="JAUCMV010000001">
    <property type="protein sequence ID" value="KAK0427341.1"/>
    <property type="molecule type" value="Genomic_DNA"/>
</dbReference>
<evidence type="ECO:0000313" key="2">
    <source>
        <dbReference type="EMBL" id="KAK0427341.1"/>
    </source>
</evidence>
<dbReference type="AlphaFoldDB" id="A0AA39IN16"/>
<proteinExistence type="predicted"/>
<organism evidence="2 3">
    <name type="scientific">Steinernema hermaphroditum</name>
    <dbReference type="NCBI Taxonomy" id="289476"/>
    <lineage>
        <taxon>Eukaryota</taxon>
        <taxon>Metazoa</taxon>
        <taxon>Ecdysozoa</taxon>
        <taxon>Nematoda</taxon>
        <taxon>Chromadorea</taxon>
        <taxon>Rhabditida</taxon>
        <taxon>Tylenchina</taxon>
        <taxon>Panagrolaimomorpha</taxon>
        <taxon>Strongyloidoidea</taxon>
        <taxon>Steinernematidae</taxon>
        <taxon>Steinernema</taxon>
    </lineage>
</organism>
<keyword evidence="1" id="KW-1133">Transmembrane helix</keyword>
<feature type="transmembrane region" description="Helical" evidence="1">
    <location>
        <begin position="6"/>
        <end position="27"/>
    </location>
</feature>
<dbReference type="Gene3D" id="1.20.1070.10">
    <property type="entry name" value="Rhodopsin 7-helix transmembrane proteins"/>
    <property type="match status" value="1"/>
</dbReference>
<name>A0AA39IN16_9BILA</name>
<dbReference type="Proteomes" id="UP001175271">
    <property type="component" value="Unassembled WGS sequence"/>
</dbReference>
<keyword evidence="1" id="KW-0812">Transmembrane</keyword>
<dbReference type="Pfam" id="PF10321">
    <property type="entry name" value="7TM_GPCR_Srt"/>
    <property type="match status" value="1"/>
</dbReference>
<reference evidence="2" key="1">
    <citation type="submission" date="2023-06" db="EMBL/GenBank/DDBJ databases">
        <title>Genomic analysis of the entomopathogenic nematode Steinernema hermaphroditum.</title>
        <authorList>
            <person name="Schwarz E.M."/>
            <person name="Heppert J.K."/>
            <person name="Baniya A."/>
            <person name="Schwartz H.T."/>
            <person name="Tan C.-H."/>
            <person name="Antoshechkin I."/>
            <person name="Sternberg P.W."/>
            <person name="Goodrich-Blair H."/>
            <person name="Dillman A.R."/>
        </authorList>
    </citation>
    <scope>NUCLEOTIDE SEQUENCE</scope>
    <source>
        <strain evidence="2">PS9179</strain>
        <tissue evidence="2">Whole animal</tissue>
    </source>
</reference>
<protein>
    <submittedName>
        <fullName evidence="2">Uncharacterized protein</fullName>
    </submittedName>
</protein>
<comment type="caution">
    <text evidence="2">The sequence shown here is derived from an EMBL/GenBank/DDBJ whole genome shotgun (WGS) entry which is preliminary data.</text>
</comment>
<feature type="transmembrane region" description="Helical" evidence="1">
    <location>
        <begin position="47"/>
        <end position="67"/>
    </location>
</feature>